<dbReference type="Proteomes" id="UP000197065">
    <property type="component" value="Unassembled WGS sequence"/>
</dbReference>
<evidence type="ECO:0000313" key="2">
    <source>
        <dbReference type="EMBL" id="SNB66931.1"/>
    </source>
</evidence>
<dbReference type="Pfam" id="PF13175">
    <property type="entry name" value="AAA_15"/>
    <property type="match status" value="1"/>
</dbReference>
<dbReference type="Gene3D" id="3.40.50.300">
    <property type="entry name" value="P-loop containing nucleotide triphosphate hydrolases"/>
    <property type="match status" value="1"/>
</dbReference>
<gene>
    <name evidence="2" type="ORF">SAMN07250955_105219</name>
</gene>
<organism evidence="2 3">
    <name type="scientific">Arboricoccus pini</name>
    <dbReference type="NCBI Taxonomy" id="1963835"/>
    <lineage>
        <taxon>Bacteria</taxon>
        <taxon>Pseudomonadati</taxon>
        <taxon>Pseudomonadota</taxon>
        <taxon>Alphaproteobacteria</taxon>
        <taxon>Geminicoccales</taxon>
        <taxon>Geminicoccaceae</taxon>
        <taxon>Arboricoccus</taxon>
    </lineage>
</organism>
<dbReference type="PANTHER" id="PTHR43581:SF2">
    <property type="entry name" value="EXCINUCLEASE ATPASE SUBUNIT"/>
    <property type="match status" value="1"/>
</dbReference>
<sequence>MHLISRVSIEGFWETYDFEVSMDPNVTFFIGQNGTGKTTFINLLAAALTADFKTLDRMPFRRITINLVPNKKGEKPTIVVSKARKKDRPFELIDYRISPGGANSKEVRFSLDDSEEQMILRRFRHDPRYFDYYHRFQSGLMPVLNDLVSVKWLSIHRTSPNERPREDRTYESTVDQKLESLSNDLVRYFATLSRQKDDEIRAFQEHLFVSLIEHKDDVDPFDVKRLDLVPQYTEALQTIFKELHVQRDTRKLLSIFSERAAQYKKQSDKNENTGLTSDELIFRIGLYSIEDVVRRWEALQERLKTIFSQKDRFQEIADDLFQRKRMTFSESNEMVFISRSGKPLTPQMLSSGEKQLLILMSEALLQREMPAIFIADEPELSLHVLWQERLVGSLRALNPNAQIIAATHSPDIVGPLSEKAIEMETLVK</sequence>
<evidence type="ECO:0000259" key="1">
    <source>
        <dbReference type="SMART" id="SM00382"/>
    </source>
</evidence>
<evidence type="ECO:0000313" key="3">
    <source>
        <dbReference type="Proteomes" id="UP000197065"/>
    </source>
</evidence>
<dbReference type="InterPro" id="IPR003593">
    <property type="entry name" value="AAA+_ATPase"/>
</dbReference>
<protein>
    <submittedName>
        <fullName evidence="2">AAA ATPase domain-containing protein</fullName>
    </submittedName>
</protein>
<dbReference type="EMBL" id="FYEH01000005">
    <property type="protein sequence ID" value="SNB66931.1"/>
    <property type="molecule type" value="Genomic_DNA"/>
</dbReference>
<dbReference type="RefSeq" id="WP_088561220.1">
    <property type="nucleotide sequence ID" value="NZ_FYEH01000005.1"/>
</dbReference>
<dbReference type="PANTHER" id="PTHR43581">
    <property type="entry name" value="ATP/GTP PHOSPHATASE"/>
    <property type="match status" value="1"/>
</dbReference>
<accession>A0A212R4E5</accession>
<dbReference type="InterPro" id="IPR027417">
    <property type="entry name" value="P-loop_NTPase"/>
</dbReference>
<name>A0A212R4E5_9PROT</name>
<reference evidence="2 3" key="1">
    <citation type="submission" date="2017-06" db="EMBL/GenBank/DDBJ databases">
        <authorList>
            <person name="Kim H.J."/>
            <person name="Triplett B.A."/>
        </authorList>
    </citation>
    <scope>NUCLEOTIDE SEQUENCE [LARGE SCALE GENOMIC DNA]</scope>
    <source>
        <strain evidence="2 3">B29T1</strain>
    </source>
</reference>
<feature type="domain" description="AAA+ ATPase" evidence="1">
    <location>
        <begin position="23"/>
        <end position="427"/>
    </location>
</feature>
<dbReference type="CDD" id="cd00267">
    <property type="entry name" value="ABC_ATPase"/>
    <property type="match status" value="1"/>
</dbReference>
<dbReference type="InterPro" id="IPR051396">
    <property type="entry name" value="Bact_Antivir_Def_Nuclease"/>
</dbReference>
<proteinExistence type="predicted"/>
<dbReference type="AlphaFoldDB" id="A0A212R4E5"/>
<dbReference type="InterPro" id="IPR041685">
    <property type="entry name" value="AAA_GajA/Old/RecF-like"/>
</dbReference>
<dbReference type="SMART" id="SM00382">
    <property type="entry name" value="AAA"/>
    <property type="match status" value="1"/>
</dbReference>
<dbReference type="SUPFAM" id="SSF52540">
    <property type="entry name" value="P-loop containing nucleoside triphosphate hydrolases"/>
    <property type="match status" value="1"/>
</dbReference>
<dbReference type="OrthoDB" id="9789856at2"/>
<keyword evidence="3" id="KW-1185">Reference proteome</keyword>